<evidence type="ECO:0000256" key="5">
    <source>
        <dbReference type="ARBA" id="ARBA00022692"/>
    </source>
</evidence>
<evidence type="ECO:0000256" key="3">
    <source>
        <dbReference type="ARBA" id="ARBA00022568"/>
    </source>
</evidence>
<evidence type="ECO:0000256" key="1">
    <source>
        <dbReference type="ARBA" id="ARBA00004141"/>
    </source>
</evidence>
<feature type="transmembrane region" description="Helical" evidence="14">
    <location>
        <begin position="541"/>
        <end position="562"/>
    </location>
</feature>
<evidence type="ECO:0000259" key="15">
    <source>
        <dbReference type="Pfam" id="PF00520"/>
    </source>
</evidence>
<dbReference type="EMBL" id="ASPP01016020">
    <property type="protein sequence ID" value="ETO17773.1"/>
    <property type="molecule type" value="Genomic_DNA"/>
</dbReference>
<dbReference type="Proteomes" id="UP000023152">
    <property type="component" value="Unassembled WGS sequence"/>
</dbReference>
<keyword evidence="8 14" id="KW-1133">Transmembrane helix</keyword>
<dbReference type="InterPro" id="IPR050599">
    <property type="entry name" value="VDCC_alpha-1_subunit"/>
</dbReference>
<evidence type="ECO:0000256" key="13">
    <source>
        <dbReference type="SAM" id="MobiDB-lite"/>
    </source>
</evidence>
<dbReference type="GO" id="GO:0005891">
    <property type="term" value="C:voltage-gated calcium channel complex"/>
    <property type="evidence" value="ECO:0007669"/>
    <property type="project" value="TreeGrafter"/>
</dbReference>
<accession>X6MUU8</accession>
<keyword evidence="6" id="KW-0106">Calcium</keyword>
<evidence type="ECO:0000256" key="6">
    <source>
        <dbReference type="ARBA" id="ARBA00022837"/>
    </source>
</evidence>
<feature type="compositionally biased region" description="Basic residues" evidence="13">
    <location>
        <begin position="105"/>
        <end position="122"/>
    </location>
</feature>
<comment type="subcellular location">
    <subcellularLocation>
        <location evidence="1">Membrane</location>
        <topology evidence="1">Multi-pass membrane protein</topology>
    </subcellularLocation>
</comment>
<keyword evidence="9" id="KW-0406">Ion transport</keyword>
<feature type="region of interest" description="Disordered" evidence="13">
    <location>
        <begin position="99"/>
        <end position="122"/>
    </location>
</feature>
<dbReference type="PANTHER" id="PTHR45628">
    <property type="entry name" value="VOLTAGE-DEPENDENT CALCIUM CHANNEL TYPE A SUBUNIT ALPHA-1"/>
    <property type="match status" value="1"/>
</dbReference>
<comment type="caution">
    <text evidence="16">The sequence shown here is derived from an EMBL/GenBank/DDBJ whole genome shotgun (WGS) entry which is preliminary data.</text>
</comment>
<reference evidence="16 17" key="1">
    <citation type="journal article" date="2013" name="Curr. Biol.">
        <title>The Genome of the Foraminiferan Reticulomyxa filosa.</title>
        <authorList>
            <person name="Glockner G."/>
            <person name="Hulsmann N."/>
            <person name="Schleicher M."/>
            <person name="Noegel A.A."/>
            <person name="Eichinger L."/>
            <person name="Gallinger C."/>
            <person name="Pawlowski J."/>
            <person name="Sierra R."/>
            <person name="Euteneuer U."/>
            <person name="Pillet L."/>
            <person name="Moustafa A."/>
            <person name="Platzer M."/>
            <person name="Groth M."/>
            <person name="Szafranski K."/>
            <person name="Schliwa M."/>
        </authorList>
    </citation>
    <scope>NUCLEOTIDE SEQUENCE [LARGE SCALE GENOMIC DNA]</scope>
</reference>
<evidence type="ECO:0000313" key="16">
    <source>
        <dbReference type="EMBL" id="ETO17773.1"/>
    </source>
</evidence>
<evidence type="ECO:0000256" key="4">
    <source>
        <dbReference type="ARBA" id="ARBA00022673"/>
    </source>
</evidence>
<dbReference type="Gene3D" id="1.20.120.350">
    <property type="entry name" value="Voltage-gated potassium channels. Chain C"/>
    <property type="match status" value="1"/>
</dbReference>
<evidence type="ECO:0000256" key="7">
    <source>
        <dbReference type="ARBA" id="ARBA00022882"/>
    </source>
</evidence>
<evidence type="ECO:0000256" key="9">
    <source>
        <dbReference type="ARBA" id="ARBA00023065"/>
    </source>
</evidence>
<keyword evidence="3" id="KW-0109">Calcium transport</keyword>
<protein>
    <recommendedName>
        <fullName evidence="15">Ion transport domain-containing protein</fullName>
    </recommendedName>
</protein>
<dbReference type="PANTHER" id="PTHR45628:SF7">
    <property type="entry name" value="VOLTAGE-DEPENDENT CALCIUM CHANNEL TYPE A SUBUNIT ALPHA-1"/>
    <property type="match status" value="1"/>
</dbReference>
<name>X6MUU8_RETFI</name>
<evidence type="ECO:0000256" key="14">
    <source>
        <dbReference type="SAM" id="Phobius"/>
    </source>
</evidence>
<keyword evidence="17" id="KW-1185">Reference proteome</keyword>
<feature type="transmembrane region" description="Helical" evidence="14">
    <location>
        <begin position="503"/>
        <end position="529"/>
    </location>
</feature>
<keyword evidence="4" id="KW-0107">Calcium channel</keyword>
<evidence type="ECO:0000256" key="11">
    <source>
        <dbReference type="ARBA" id="ARBA00023180"/>
    </source>
</evidence>
<gene>
    <name evidence="16" type="ORF">RFI_19540</name>
</gene>
<dbReference type="OrthoDB" id="416585at2759"/>
<evidence type="ECO:0000256" key="8">
    <source>
        <dbReference type="ARBA" id="ARBA00022989"/>
    </source>
</evidence>
<dbReference type="GO" id="GO:0098703">
    <property type="term" value="P:calcium ion import across plasma membrane"/>
    <property type="evidence" value="ECO:0007669"/>
    <property type="project" value="TreeGrafter"/>
</dbReference>
<dbReference type="InterPro" id="IPR027359">
    <property type="entry name" value="Volt_channel_dom_sf"/>
</dbReference>
<keyword evidence="7" id="KW-0851">Voltage-gated channel</keyword>
<evidence type="ECO:0000256" key="10">
    <source>
        <dbReference type="ARBA" id="ARBA00023136"/>
    </source>
</evidence>
<dbReference type="Pfam" id="PF00520">
    <property type="entry name" value="Ion_trans"/>
    <property type="match status" value="1"/>
</dbReference>
<keyword evidence="2" id="KW-0813">Transport</keyword>
<dbReference type="GO" id="GO:0008331">
    <property type="term" value="F:high voltage-gated calcium channel activity"/>
    <property type="evidence" value="ECO:0007669"/>
    <property type="project" value="TreeGrafter"/>
</dbReference>
<dbReference type="AlphaFoldDB" id="X6MUU8"/>
<keyword evidence="12" id="KW-0407">Ion channel</keyword>
<keyword evidence="10 14" id="KW-0472">Membrane</keyword>
<keyword evidence="5 14" id="KW-0812">Transmembrane</keyword>
<evidence type="ECO:0000256" key="2">
    <source>
        <dbReference type="ARBA" id="ARBA00022448"/>
    </source>
</evidence>
<dbReference type="InterPro" id="IPR005821">
    <property type="entry name" value="Ion_trans_dom"/>
</dbReference>
<keyword evidence="11" id="KW-0325">Glycoprotein</keyword>
<dbReference type="SUPFAM" id="SSF81324">
    <property type="entry name" value="Voltage-gated potassium channels"/>
    <property type="match status" value="1"/>
</dbReference>
<proteinExistence type="predicted"/>
<sequence length="578" mass="67609">MNSHEVWRIIQTKRGGGKARGRKGTKQNKKSPLYAHIYIYMYSEDNEILQYILPQAESIRVKDALKVTEEDIKQILHAEVNERRQVRVEQIYAKVDKPKQEKKTIKTKQKKKKKKKPHNTTKKELVRRRIWNYLYWHRDRTVIYGYSLMYFGMDHPLRKKLQKLVISTVKTFFCLFYSCQKKKKTIIIIFLHGLKKKKKQTTGYHVHINEHSQNFKILHWFDVGFVVIFSVEILLKIAVFGFISRPLHDQRSWNKIVDPVWQYMCEHDRENLNASLYNNDLGIFEVTKARDGLVIVHCIVPSTGLELRVLFDEAEWKYIFICRQYGLSTKTSEESIRIEPSISKSKRNDDDDDDDIIPLVIPADVRDRKLTSEEEAREGAGKSTSVSGMLSVRKWVRWEPLDESKHTKSSRKYRTSTGSVHFKEMRLDNDIKQMMTSVSLTLDNANAFCEESWNILDASVVLLSIFALIFNWRHWSTLRALRVFRVVIRYNPMRIILTSLGRGLSSIVSGMLFGFLIMVCFAVIGLNFFSTSSKVDTSADFTVLSLTFTSMFEISFIFFYALHFISILSDTHYQANIL</sequence>
<evidence type="ECO:0000256" key="12">
    <source>
        <dbReference type="ARBA" id="ARBA00023303"/>
    </source>
</evidence>
<organism evidence="16 17">
    <name type="scientific">Reticulomyxa filosa</name>
    <dbReference type="NCBI Taxonomy" id="46433"/>
    <lineage>
        <taxon>Eukaryota</taxon>
        <taxon>Sar</taxon>
        <taxon>Rhizaria</taxon>
        <taxon>Retaria</taxon>
        <taxon>Foraminifera</taxon>
        <taxon>Monothalamids</taxon>
        <taxon>Reticulomyxidae</taxon>
        <taxon>Reticulomyxa</taxon>
    </lineage>
</organism>
<feature type="transmembrane region" description="Helical" evidence="14">
    <location>
        <begin position="453"/>
        <end position="472"/>
    </location>
</feature>
<feature type="domain" description="Ion transport" evidence="15">
    <location>
        <begin position="445"/>
        <end position="542"/>
    </location>
</feature>
<evidence type="ECO:0000313" key="17">
    <source>
        <dbReference type="Proteomes" id="UP000023152"/>
    </source>
</evidence>